<dbReference type="Gene3D" id="2.60.520.10">
    <property type="entry name" value="Phage fibre proteins"/>
    <property type="match status" value="1"/>
</dbReference>
<name>A0AAW8RG35_CARDV</name>
<organism evidence="1 2">
    <name type="scientific">Carnobacterium divergens</name>
    <name type="common">Lactobacillus divergens</name>
    <dbReference type="NCBI Taxonomy" id="2748"/>
    <lineage>
        <taxon>Bacteria</taxon>
        <taxon>Bacillati</taxon>
        <taxon>Bacillota</taxon>
        <taxon>Bacilli</taxon>
        <taxon>Lactobacillales</taxon>
        <taxon>Carnobacteriaceae</taxon>
        <taxon>Carnobacterium</taxon>
    </lineage>
</organism>
<accession>A0AAW8RG35</accession>
<comment type="caution">
    <text evidence="1">The sequence shown here is derived from an EMBL/GenBank/DDBJ whole genome shotgun (WGS) entry which is preliminary data.</text>
</comment>
<proteinExistence type="predicted"/>
<dbReference type="RefSeq" id="WP_311780890.1">
    <property type="nucleotide sequence ID" value="NZ_JALRMR010000017.1"/>
</dbReference>
<dbReference type="EMBL" id="JALRMR010000017">
    <property type="protein sequence ID" value="MDT1975148.1"/>
    <property type="molecule type" value="Genomic_DNA"/>
</dbReference>
<dbReference type="AlphaFoldDB" id="A0AAW8RG35"/>
<protein>
    <submittedName>
        <fullName evidence="1">Uncharacterized protein</fullName>
    </submittedName>
</protein>
<sequence>MEGYTFDRMKVQAANDGALYNLLNKNKSYAVSDLLNGVEVSASGLNVYVDTGYALIQGRFIEVTEKVSIPLPANSSGYIVFEIDLTQINEFEGTPGKADYKGINNQLSLKYVENLTPGDINNNDKITTFPLASFTTNGSTTTLVKTKENYETIGSEKDTGWIKTSFVGDVNLYFRRIGNQVFLNGQGNRSLPKNSEALLWAIPLGVRPDLPIVQGEAFYHLGNTDSNPTNVTIIRIRNDASMRMIYRNNDAGCTFSQITWPTTDPFPS</sequence>
<gene>
    <name evidence="1" type="ORF">MX635_12140</name>
</gene>
<evidence type="ECO:0000313" key="1">
    <source>
        <dbReference type="EMBL" id="MDT1975148.1"/>
    </source>
</evidence>
<reference evidence="1" key="1">
    <citation type="submission" date="2022-04" db="EMBL/GenBank/DDBJ databases">
        <title>Draft genome sequences of lactic acid bacteria (LAB) strains involved in meat spoilage.</title>
        <authorList>
            <person name="Palevich N."/>
        </authorList>
    </citation>
    <scope>NUCLEOTIDE SEQUENCE</scope>
    <source>
        <strain evidence="1">9-14</strain>
    </source>
</reference>
<evidence type="ECO:0000313" key="2">
    <source>
        <dbReference type="Proteomes" id="UP001249945"/>
    </source>
</evidence>
<dbReference type="Proteomes" id="UP001249945">
    <property type="component" value="Unassembled WGS sequence"/>
</dbReference>